<reference evidence="2" key="1">
    <citation type="journal article" date="2019" name="Int. J. Syst. Evol. Microbiol.">
        <title>The Global Catalogue of Microorganisms (GCM) 10K type strain sequencing project: providing services to taxonomists for standard genome sequencing and annotation.</title>
        <authorList>
            <consortium name="The Broad Institute Genomics Platform"/>
            <consortium name="The Broad Institute Genome Sequencing Center for Infectious Disease"/>
            <person name="Wu L."/>
            <person name="Ma J."/>
        </authorList>
    </citation>
    <scope>NUCLEOTIDE SEQUENCE [LARGE SCALE GENOMIC DNA]</scope>
    <source>
        <strain evidence="2">JCM 16918</strain>
    </source>
</reference>
<comment type="caution">
    <text evidence="1">The sequence shown here is derived from an EMBL/GenBank/DDBJ whole genome shotgun (WGS) entry which is preliminary data.</text>
</comment>
<keyword evidence="2" id="KW-1185">Reference proteome</keyword>
<sequence>MARSARSAGTSCRLARAKENICGNAAAPRDSSSAPMTSRPAKCGVTPIRAYAAVPAAMVASTMGLRLGSRSDQRASSVATATALMAFTVRKMPSCSGLRPACFTAYSAMNGMASDSPKPSAKQLRASGRACGRRSMAPRPLPWVGGAVVVMRSVRTWGSL</sequence>
<dbReference type="EMBL" id="BMOR01000001">
    <property type="protein sequence ID" value="GGN28632.1"/>
    <property type="molecule type" value="Genomic_DNA"/>
</dbReference>
<evidence type="ECO:0000313" key="2">
    <source>
        <dbReference type="Proteomes" id="UP000645517"/>
    </source>
</evidence>
<gene>
    <name evidence="1" type="ORF">GCM10010842_02530</name>
</gene>
<accession>A0ABQ2IRX7</accession>
<proteinExistence type="predicted"/>
<evidence type="ECO:0000313" key="1">
    <source>
        <dbReference type="EMBL" id="GGN28632.1"/>
    </source>
</evidence>
<name>A0ABQ2IRX7_9DEIO</name>
<dbReference type="Proteomes" id="UP000645517">
    <property type="component" value="Unassembled WGS sequence"/>
</dbReference>
<protein>
    <submittedName>
        <fullName evidence="1">Uncharacterized protein</fullName>
    </submittedName>
</protein>
<organism evidence="1 2">
    <name type="scientific">Deinococcus daejeonensis</name>
    <dbReference type="NCBI Taxonomy" id="1007098"/>
    <lineage>
        <taxon>Bacteria</taxon>
        <taxon>Thermotogati</taxon>
        <taxon>Deinococcota</taxon>
        <taxon>Deinococci</taxon>
        <taxon>Deinococcales</taxon>
        <taxon>Deinococcaceae</taxon>
        <taxon>Deinococcus</taxon>
    </lineage>
</organism>